<evidence type="ECO:0000313" key="1">
    <source>
        <dbReference type="EMBL" id="KCZ79346.1"/>
    </source>
</evidence>
<dbReference type="EMBL" id="KK365293">
    <property type="protein sequence ID" value="KCZ79346.1"/>
    <property type="molecule type" value="Genomic_DNA"/>
</dbReference>
<dbReference type="Proteomes" id="UP000030655">
    <property type="component" value="Unassembled WGS sequence"/>
</dbReference>
<name>A0A059EX91_9MICR</name>
<evidence type="ECO:0000313" key="2">
    <source>
        <dbReference type="Proteomes" id="UP000030655"/>
    </source>
</evidence>
<accession>A0A059EX91</accession>
<feature type="non-terminal residue" evidence="1">
    <location>
        <position position="35"/>
    </location>
</feature>
<dbReference type="VEuPathDB" id="MicrosporidiaDB:H312_03268"/>
<dbReference type="AlphaFoldDB" id="A0A059EX91"/>
<protein>
    <submittedName>
        <fullName evidence="1">Uncharacterized protein</fullName>
    </submittedName>
</protein>
<reference evidence="1 2" key="2">
    <citation type="submission" date="2014-03" db="EMBL/GenBank/DDBJ databases">
        <title>The Genome Sequence of Anncaliia algerae insect isolate PRA339.</title>
        <authorList>
            <consortium name="The Broad Institute Genome Sequencing Platform"/>
            <consortium name="The Broad Institute Genome Sequencing Center for Infectious Disease"/>
            <person name="Cuomo C."/>
            <person name="Becnel J."/>
            <person name="Sanscrainte N."/>
            <person name="Walker B."/>
            <person name="Young S.K."/>
            <person name="Zeng Q."/>
            <person name="Gargeya S."/>
            <person name="Fitzgerald M."/>
            <person name="Haas B."/>
            <person name="Abouelleil A."/>
            <person name="Alvarado L."/>
            <person name="Arachchi H.M."/>
            <person name="Berlin A.M."/>
            <person name="Chapman S.B."/>
            <person name="Dewar J."/>
            <person name="Goldberg J."/>
            <person name="Griggs A."/>
            <person name="Gujja S."/>
            <person name="Hansen M."/>
            <person name="Howarth C."/>
            <person name="Imamovic A."/>
            <person name="Larimer J."/>
            <person name="McCowan C."/>
            <person name="Murphy C."/>
            <person name="Neiman D."/>
            <person name="Pearson M."/>
            <person name="Priest M."/>
            <person name="Roberts A."/>
            <person name="Saif S."/>
            <person name="Shea T."/>
            <person name="Sisk P."/>
            <person name="Sykes S."/>
            <person name="Wortman J."/>
            <person name="Nusbaum C."/>
            <person name="Birren B."/>
        </authorList>
    </citation>
    <scope>NUCLEOTIDE SEQUENCE [LARGE SCALE GENOMIC DNA]</scope>
    <source>
        <strain evidence="1 2">PRA339</strain>
    </source>
</reference>
<proteinExistence type="predicted"/>
<reference evidence="2" key="1">
    <citation type="submission" date="2013-02" db="EMBL/GenBank/DDBJ databases">
        <authorList>
            <consortium name="The Broad Institute Genome Sequencing Platform"/>
            <person name="Cuomo C."/>
            <person name="Becnel J."/>
            <person name="Sanscrainte N."/>
            <person name="Walker B."/>
            <person name="Young S.K."/>
            <person name="Zeng Q."/>
            <person name="Gargeya S."/>
            <person name="Fitzgerald M."/>
            <person name="Haas B."/>
            <person name="Abouelleil A."/>
            <person name="Alvarado L."/>
            <person name="Arachchi H.M."/>
            <person name="Berlin A.M."/>
            <person name="Chapman S.B."/>
            <person name="Dewar J."/>
            <person name="Goldberg J."/>
            <person name="Griggs A."/>
            <person name="Gujja S."/>
            <person name="Hansen M."/>
            <person name="Howarth C."/>
            <person name="Imamovic A."/>
            <person name="Larimer J."/>
            <person name="McCowan C."/>
            <person name="Murphy C."/>
            <person name="Neiman D."/>
            <person name="Pearson M."/>
            <person name="Priest M."/>
            <person name="Roberts A."/>
            <person name="Saif S."/>
            <person name="Shea T."/>
            <person name="Sisk P."/>
            <person name="Sykes S."/>
            <person name="Wortman J."/>
            <person name="Nusbaum C."/>
            <person name="Birren B."/>
        </authorList>
    </citation>
    <scope>NUCLEOTIDE SEQUENCE [LARGE SCALE GENOMIC DNA]</scope>
    <source>
        <strain evidence="2">PRA339</strain>
    </source>
</reference>
<organism evidence="1 2">
    <name type="scientific">Anncaliia algerae PRA339</name>
    <dbReference type="NCBI Taxonomy" id="1288291"/>
    <lineage>
        <taxon>Eukaryota</taxon>
        <taxon>Fungi</taxon>
        <taxon>Fungi incertae sedis</taxon>
        <taxon>Microsporidia</taxon>
        <taxon>Tubulinosematoidea</taxon>
        <taxon>Tubulinosematidae</taxon>
        <taxon>Anncaliia</taxon>
    </lineage>
</organism>
<dbReference type="HOGENOM" id="CLU_217715_0_0_1"/>
<keyword evidence="2" id="KW-1185">Reference proteome</keyword>
<gene>
    <name evidence="1" type="ORF">H312_03268</name>
</gene>
<sequence length="35" mass="4030">MNISPIIHQHLEDFGMTQCIINMTLSIKGSEYIHN</sequence>